<evidence type="ECO:0000313" key="5">
    <source>
        <dbReference type="Proteomes" id="UP000509327"/>
    </source>
</evidence>
<dbReference type="PANTHER" id="PTHR45527">
    <property type="entry name" value="NONRIBOSOMAL PEPTIDE SYNTHETASE"/>
    <property type="match status" value="1"/>
</dbReference>
<evidence type="ECO:0000313" key="4">
    <source>
        <dbReference type="EMBL" id="QKS58185.1"/>
    </source>
</evidence>
<dbReference type="InterPro" id="IPR000873">
    <property type="entry name" value="AMP-dep_synth/lig_dom"/>
</dbReference>
<dbReference type="InterPro" id="IPR020845">
    <property type="entry name" value="AMP-binding_CS"/>
</dbReference>
<protein>
    <submittedName>
        <fullName evidence="4">Amino acid adenylation domain-containing protein</fullName>
    </submittedName>
</protein>
<accession>A0ABX6Q9C8</accession>
<dbReference type="Gene3D" id="3.40.50.12780">
    <property type="entry name" value="N-terminal domain of ligase-like"/>
    <property type="match status" value="1"/>
</dbReference>
<dbReference type="PANTHER" id="PTHR45527:SF1">
    <property type="entry name" value="FATTY ACID SYNTHASE"/>
    <property type="match status" value="1"/>
</dbReference>
<dbReference type="InterPro" id="IPR045851">
    <property type="entry name" value="AMP-bd_C_sf"/>
</dbReference>
<feature type="transmembrane region" description="Helical" evidence="2">
    <location>
        <begin position="49"/>
        <end position="73"/>
    </location>
</feature>
<evidence type="ECO:0000256" key="1">
    <source>
        <dbReference type="ARBA" id="ARBA00022737"/>
    </source>
</evidence>
<dbReference type="Gene3D" id="3.30.300.30">
    <property type="match status" value="1"/>
</dbReference>
<dbReference type="Proteomes" id="UP000509327">
    <property type="component" value="Chromosome"/>
</dbReference>
<reference evidence="4 5" key="1">
    <citation type="submission" date="2020-06" db="EMBL/GenBank/DDBJ databases">
        <title>Complete genome of Paenibacillus barcinonensis KACC11450.</title>
        <authorList>
            <person name="Kim M."/>
            <person name="Park Y.-J."/>
            <person name="Shin J.-H."/>
        </authorList>
    </citation>
    <scope>NUCLEOTIDE SEQUENCE [LARGE SCALE GENOMIC DNA]</scope>
    <source>
        <strain evidence="4 5">KACC11450</strain>
    </source>
</reference>
<dbReference type="CDD" id="cd05930">
    <property type="entry name" value="A_NRPS"/>
    <property type="match status" value="1"/>
</dbReference>
<evidence type="ECO:0000256" key="2">
    <source>
        <dbReference type="SAM" id="Phobius"/>
    </source>
</evidence>
<sequence length="501" mass="56570">MLKEYSKTYGTRPVLKDDYEQVTYIEFHERVANCVQYFREIGLKKADRIGILFESSVDFVVAIYAALSLHIIYVPLSIKDPKARVVDLIRDSEQKVVITREEFISNFEQEEFDNTSFLSVEKGKLGLQQTSLFRNTYTSLPAEDPNAIAYIIYTSGSTGKPKGVAIRHESLNNFIKETIDIFGFNTSTKSLGSSPFHFDGSLGSVMCTIFAGGTLVIVNGNLLLPRTFINLLINENITHISGVPSYLQILLDHIDEEAAKRIMLKTIGIGGEECPVKFVKRLKGLFPSIRIFNRYGPTETTVVVSSCEVTEEVLLYNTKMPIGIPQRNVSFYAFNEKEQPITTGETGELLIGGIQVMDGYWNDRELTGKVLNSDNPLGIELYRTGDIITLNEQGLYVYVDRSDNMIKKYGNRIYLSEIEEAINLLECVKNSVCKFRTSEGGKAIIAYIEFDSEVEQDQVNSMLQNKIPKYMLPDSIVKVDKFPLLSSGKIDRKQIDTWMLE</sequence>
<name>A0ABX6Q9C8_PAEBA</name>
<keyword evidence="2" id="KW-0812">Transmembrane</keyword>
<proteinExistence type="predicted"/>
<dbReference type="InterPro" id="IPR042099">
    <property type="entry name" value="ANL_N_sf"/>
</dbReference>
<keyword evidence="5" id="KW-1185">Reference proteome</keyword>
<dbReference type="PROSITE" id="PS00455">
    <property type="entry name" value="AMP_BINDING"/>
    <property type="match status" value="1"/>
</dbReference>
<keyword evidence="1" id="KW-0677">Repeat</keyword>
<dbReference type="Pfam" id="PF00501">
    <property type="entry name" value="AMP-binding"/>
    <property type="match status" value="1"/>
</dbReference>
<organism evidence="4 5">
    <name type="scientific">Paenibacillus barcinonensis</name>
    <dbReference type="NCBI Taxonomy" id="198119"/>
    <lineage>
        <taxon>Bacteria</taxon>
        <taxon>Bacillati</taxon>
        <taxon>Bacillota</taxon>
        <taxon>Bacilli</taxon>
        <taxon>Bacillales</taxon>
        <taxon>Paenibacillaceae</taxon>
        <taxon>Paenibacillus</taxon>
    </lineage>
</organism>
<dbReference type="EMBL" id="CP054614">
    <property type="protein sequence ID" value="QKS58185.1"/>
    <property type="molecule type" value="Genomic_DNA"/>
</dbReference>
<feature type="domain" description="AMP-dependent synthetase/ligase" evidence="3">
    <location>
        <begin position="5"/>
        <end position="361"/>
    </location>
</feature>
<dbReference type="RefSeq" id="WP_174812213.1">
    <property type="nucleotide sequence ID" value="NZ_CP054614.1"/>
</dbReference>
<keyword evidence="2" id="KW-0472">Membrane</keyword>
<dbReference type="SUPFAM" id="SSF56801">
    <property type="entry name" value="Acetyl-CoA synthetase-like"/>
    <property type="match status" value="1"/>
</dbReference>
<keyword evidence="2" id="KW-1133">Transmembrane helix</keyword>
<gene>
    <name evidence="4" type="ORF">HUB98_19335</name>
</gene>
<evidence type="ECO:0000259" key="3">
    <source>
        <dbReference type="Pfam" id="PF00501"/>
    </source>
</evidence>